<evidence type="ECO:0000313" key="2">
    <source>
        <dbReference type="Proteomes" id="UP000722336"/>
    </source>
</evidence>
<dbReference type="EMBL" id="JAGSPA010000003">
    <property type="protein sequence ID" value="MBV7257008.1"/>
    <property type="molecule type" value="Genomic_DNA"/>
</dbReference>
<sequence length="98" mass="10400">MSALEEAVESTIKAAESGSPEALEAAVTAQQGVMQTIEQKKITAIPNFVTRLSALRDRNDLAGRRLSVALAGVRRRRAAMSSLISGGTQTYGRNGQIV</sequence>
<reference evidence="1 2" key="1">
    <citation type="submission" date="2021-04" db="EMBL/GenBank/DDBJ databases">
        <authorList>
            <person name="Pira H."/>
            <person name="Risdian C."/>
            <person name="Wink J."/>
        </authorList>
    </citation>
    <scope>NUCLEOTIDE SEQUENCE [LARGE SCALE GENOMIC DNA]</scope>
    <source>
        <strain evidence="1 2">WHA3</strain>
    </source>
</reference>
<proteinExistence type="predicted"/>
<comment type="caution">
    <text evidence="1">The sequence shown here is derived from an EMBL/GenBank/DDBJ whole genome shotgun (WGS) entry which is preliminary data.</text>
</comment>
<name>A0ABS6SF21_9SPHN</name>
<organism evidence="1 2">
    <name type="scientific">Pacificimonas pallii</name>
    <dbReference type="NCBI Taxonomy" id="2827236"/>
    <lineage>
        <taxon>Bacteria</taxon>
        <taxon>Pseudomonadati</taxon>
        <taxon>Pseudomonadota</taxon>
        <taxon>Alphaproteobacteria</taxon>
        <taxon>Sphingomonadales</taxon>
        <taxon>Sphingosinicellaceae</taxon>
        <taxon>Pacificimonas</taxon>
    </lineage>
</organism>
<accession>A0ABS6SF21</accession>
<evidence type="ECO:0000313" key="1">
    <source>
        <dbReference type="EMBL" id="MBV7257008.1"/>
    </source>
</evidence>
<keyword evidence="2" id="KW-1185">Reference proteome</keyword>
<dbReference type="RefSeq" id="WP_218445848.1">
    <property type="nucleotide sequence ID" value="NZ_JAGSPA010000003.1"/>
</dbReference>
<gene>
    <name evidence="1" type="ORF">KCG44_09455</name>
</gene>
<dbReference type="Proteomes" id="UP000722336">
    <property type="component" value="Unassembled WGS sequence"/>
</dbReference>
<protein>
    <submittedName>
        <fullName evidence="1">Uncharacterized protein</fullName>
    </submittedName>
</protein>